<dbReference type="RefSeq" id="WP_185362113.1">
    <property type="nucleotide sequence ID" value="NZ_JAARNB010000002.1"/>
</dbReference>
<comment type="caution">
    <text evidence="1">The sequence shown here is derived from an EMBL/GenBank/DDBJ whole genome shotgun (WGS) entry which is preliminary data.</text>
</comment>
<dbReference type="AlphaFoldDB" id="A0A7X0WEB1"/>
<name>A0A7X0WEB1_9LIST</name>
<gene>
    <name evidence="1" type="ORF">HB759_09535</name>
</gene>
<reference evidence="1 2" key="1">
    <citation type="submission" date="2020-03" db="EMBL/GenBank/DDBJ databases">
        <title>Soil Listeria distribution.</title>
        <authorList>
            <person name="Liao J."/>
            <person name="Wiedmann M."/>
        </authorList>
    </citation>
    <scope>NUCLEOTIDE SEQUENCE [LARGE SCALE GENOMIC DNA]</scope>
    <source>
        <strain evidence="1 2">FSL L7-1833</strain>
    </source>
</reference>
<evidence type="ECO:0000313" key="1">
    <source>
        <dbReference type="EMBL" id="MBC1332172.1"/>
    </source>
</evidence>
<sequence>MNQSEKIVHPISIKYKLETNAELGEGKLQFYVGNQDICSYKKNNKIESYSWNLFCVVIWLCENIEYIIGYDPFPLPVSGDNIQTLIEEADKFESDYLVEEYLWYNAKSIWFFKHNWFSCREGSILSQVYFRRVENNIEIYWDNDFWEESGIVFQVPRGSTLVDRKVFKEIITNFVNSFLEEVSASTNDKNQMERIENLNRQLALIED</sequence>
<proteinExistence type="predicted"/>
<accession>A0A7X0WEB1</accession>
<dbReference type="Proteomes" id="UP000532866">
    <property type="component" value="Unassembled WGS sequence"/>
</dbReference>
<protein>
    <submittedName>
        <fullName evidence="1">Uncharacterized protein</fullName>
    </submittedName>
</protein>
<evidence type="ECO:0000313" key="2">
    <source>
        <dbReference type="Proteomes" id="UP000532866"/>
    </source>
</evidence>
<organism evidence="1 2">
    <name type="scientific">Listeria booriae</name>
    <dbReference type="NCBI Taxonomy" id="1552123"/>
    <lineage>
        <taxon>Bacteria</taxon>
        <taxon>Bacillati</taxon>
        <taxon>Bacillota</taxon>
        <taxon>Bacilli</taxon>
        <taxon>Bacillales</taxon>
        <taxon>Listeriaceae</taxon>
        <taxon>Listeria</taxon>
    </lineage>
</organism>
<dbReference type="EMBL" id="JAAROL010000003">
    <property type="protein sequence ID" value="MBC1332172.1"/>
    <property type="molecule type" value="Genomic_DNA"/>
</dbReference>